<dbReference type="Proteomes" id="UP000515679">
    <property type="component" value="Chromosome"/>
</dbReference>
<dbReference type="InterPro" id="IPR037143">
    <property type="entry name" value="4-PPantetheinyl_Trfase_dom_sf"/>
</dbReference>
<dbReference type="EMBL" id="CP041969">
    <property type="protein sequence ID" value="QMV43963.1"/>
    <property type="molecule type" value="Genomic_DNA"/>
</dbReference>
<proteinExistence type="inferred from homology"/>
<dbReference type="GO" id="GO:0000287">
    <property type="term" value="F:magnesium ion binding"/>
    <property type="evidence" value="ECO:0007669"/>
    <property type="project" value="InterPro"/>
</dbReference>
<keyword evidence="3 9" id="KW-0808">Transferase</keyword>
<dbReference type="InterPro" id="IPR050559">
    <property type="entry name" value="P-Pant_transferase_sf"/>
</dbReference>
<reference evidence="9 10" key="1">
    <citation type="submission" date="2019-07" db="EMBL/GenBank/DDBJ databases">
        <authorList>
            <person name="Kim J.K."/>
            <person name="Cheong H.-M."/>
            <person name="Choi Y."/>
            <person name="Hwang K.J."/>
            <person name="Lee S."/>
            <person name="Choi C."/>
        </authorList>
    </citation>
    <scope>NUCLEOTIDE SEQUENCE [LARGE SCALE GENOMIC DNA]</scope>
    <source>
        <strain evidence="9 10">KS 22</strain>
    </source>
</reference>
<evidence type="ECO:0000256" key="3">
    <source>
        <dbReference type="ARBA" id="ARBA00022679"/>
    </source>
</evidence>
<evidence type="ECO:0000313" key="9">
    <source>
        <dbReference type="EMBL" id="QMV43963.1"/>
    </source>
</evidence>
<dbReference type="InterPro" id="IPR008278">
    <property type="entry name" value="4-PPantetheinyl_Trfase_dom"/>
</dbReference>
<evidence type="ECO:0000259" key="8">
    <source>
        <dbReference type="Pfam" id="PF22624"/>
    </source>
</evidence>
<dbReference type="Pfam" id="PF01648">
    <property type="entry name" value="ACPS"/>
    <property type="match status" value="1"/>
</dbReference>
<evidence type="ECO:0000259" key="7">
    <source>
        <dbReference type="Pfam" id="PF01648"/>
    </source>
</evidence>
<evidence type="ECO:0000256" key="4">
    <source>
        <dbReference type="ARBA" id="ARBA00022723"/>
    </source>
</evidence>
<dbReference type="PANTHER" id="PTHR12215:SF10">
    <property type="entry name" value="L-AMINOADIPATE-SEMIALDEHYDE DEHYDROGENASE-PHOSPHOPANTETHEINYL TRANSFERASE"/>
    <property type="match status" value="1"/>
</dbReference>
<dbReference type="NCBIfam" id="TIGR00556">
    <property type="entry name" value="pantethn_trn"/>
    <property type="match status" value="1"/>
</dbReference>
<dbReference type="GO" id="GO:0005829">
    <property type="term" value="C:cytosol"/>
    <property type="evidence" value="ECO:0007669"/>
    <property type="project" value="TreeGrafter"/>
</dbReference>
<comment type="cofactor">
    <cofactor evidence="1">
        <name>Mg(2+)</name>
        <dbReference type="ChEBI" id="CHEBI:18420"/>
    </cofactor>
</comment>
<evidence type="ECO:0000256" key="5">
    <source>
        <dbReference type="ARBA" id="ARBA00022842"/>
    </source>
</evidence>
<dbReference type="AlphaFoldDB" id="A0A7G5C429"/>
<evidence type="ECO:0000256" key="6">
    <source>
        <dbReference type="ARBA" id="ARBA00023194"/>
    </source>
</evidence>
<dbReference type="InterPro" id="IPR004568">
    <property type="entry name" value="Ppantetheine-prot_Trfase_dom"/>
</dbReference>
<dbReference type="PANTHER" id="PTHR12215">
    <property type="entry name" value="PHOSPHOPANTETHEINE TRANSFERASE"/>
    <property type="match status" value="1"/>
</dbReference>
<dbReference type="GO" id="GO:0006633">
    <property type="term" value="P:fatty acid biosynthetic process"/>
    <property type="evidence" value="ECO:0007669"/>
    <property type="project" value="InterPro"/>
</dbReference>
<accession>A0A7G5C429</accession>
<keyword evidence="6" id="KW-0045">Antibiotic biosynthesis</keyword>
<feature type="domain" description="4'-phosphopantetheinyl transferase" evidence="7">
    <location>
        <begin position="108"/>
        <end position="210"/>
    </location>
</feature>
<organism evidence="9 10">
    <name type="scientific">Cohnella cholangitidis</name>
    <dbReference type="NCBI Taxonomy" id="2598458"/>
    <lineage>
        <taxon>Bacteria</taxon>
        <taxon>Bacillati</taxon>
        <taxon>Bacillota</taxon>
        <taxon>Bacilli</taxon>
        <taxon>Bacillales</taxon>
        <taxon>Paenibacillaceae</taxon>
        <taxon>Cohnella</taxon>
    </lineage>
</organism>
<comment type="similarity">
    <text evidence="2">Belongs to the P-Pant transferase superfamily. Gsp/Sfp/HetI/AcpT family.</text>
</comment>
<dbReference type="InterPro" id="IPR055066">
    <property type="entry name" value="AASDHPPT_N"/>
</dbReference>
<sequence>METTLEVQAIKLTDEIDDALFNRLLDYLDGTKRERIAKRGNREDAKRTLIGDLMMRRQISSRLGIANRDIAMAYNAFGKPVLPHSEGIHFNVSHSGEWIVCACDNREVGVDVEQVRPMELNIARRFFHPSEFAQLMAVEDSRRLELFFKLWTLKESYIKAIGKGLSRPLNTFSFDLTSGVPTLDSGIGEDEGDYYCKLYDWDQHYLVAVCSRSALLPDAIDRMELVSFCREVLEHPAN</sequence>
<keyword evidence="5" id="KW-0460">Magnesium</keyword>
<dbReference type="Gene3D" id="3.90.470.20">
    <property type="entry name" value="4'-phosphopantetheinyl transferase domain"/>
    <property type="match status" value="2"/>
</dbReference>
<dbReference type="GO" id="GO:0017000">
    <property type="term" value="P:antibiotic biosynthetic process"/>
    <property type="evidence" value="ECO:0007669"/>
    <property type="project" value="UniProtKB-KW"/>
</dbReference>
<dbReference type="Pfam" id="PF22624">
    <property type="entry name" value="AASDHPPT_N"/>
    <property type="match status" value="1"/>
</dbReference>
<keyword evidence="4" id="KW-0479">Metal-binding</keyword>
<dbReference type="GO" id="GO:0019878">
    <property type="term" value="P:lysine biosynthetic process via aminoadipic acid"/>
    <property type="evidence" value="ECO:0007669"/>
    <property type="project" value="TreeGrafter"/>
</dbReference>
<evidence type="ECO:0000256" key="2">
    <source>
        <dbReference type="ARBA" id="ARBA00010990"/>
    </source>
</evidence>
<name>A0A7G5C429_9BACL</name>
<dbReference type="GO" id="GO:0008897">
    <property type="term" value="F:holo-[acyl-carrier-protein] synthase activity"/>
    <property type="evidence" value="ECO:0007669"/>
    <property type="project" value="InterPro"/>
</dbReference>
<gene>
    <name evidence="9" type="ORF">FPL14_24385</name>
</gene>
<evidence type="ECO:0000313" key="10">
    <source>
        <dbReference type="Proteomes" id="UP000515679"/>
    </source>
</evidence>
<protein>
    <submittedName>
        <fullName evidence="9">4'-phosphopantetheinyl transferase superfamily protein</fullName>
    </submittedName>
</protein>
<feature type="domain" description="4'-phosphopantetheinyl transferase N-terminal" evidence="8">
    <location>
        <begin position="21"/>
        <end position="104"/>
    </location>
</feature>
<dbReference type="KEGG" id="cchl:FPL14_24385"/>
<dbReference type="SUPFAM" id="SSF56214">
    <property type="entry name" value="4'-phosphopantetheinyl transferase"/>
    <property type="match status" value="2"/>
</dbReference>
<evidence type="ECO:0000256" key="1">
    <source>
        <dbReference type="ARBA" id="ARBA00001946"/>
    </source>
</evidence>
<keyword evidence="10" id="KW-1185">Reference proteome</keyword>
<dbReference type="RefSeq" id="WP_182300196.1">
    <property type="nucleotide sequence ID" value="NZ_CP041969.1"/>
</dbReference>